<sequence length="533" mass="59286">MDSSNPLYVHPSDGPGSLPVHEKLLGATNYRSWRRAMEIGLSTKRKLGFVRGTIPKPLVVPRNDPNAAVNAVNIEMWETCNNLVISWIMSSVCDSIAKSVMFIGSASEIWSQLETRFSLSNGSRKYKLCKDTFGISQQGSSVSEYYTRMKCVWEELDSLTALPNLANITPEITVFLNAVQRQKEEQRLFQFLNGVMDSSNPLYVHPSDGPGSLPVHEKLLGATNYRSWRRAMEIGLSTKRKLGFVRGTIPKPLVVPRNDPNAAVNAVNIEMWETCNNLVISWIMSSVCDSIAKSVMFIGSASEIWSQLETRFSLSNGSRKYKLCKDTFGISQQGSSVKSTALYSKNVSRDKCSICGYKWHPPERCWEKVGYPVWHHKYKAQGKNQSQSRSRDVDKGRVNVFNSGQRRTAASASSGSSSFTFTSEQFENLMRSVLKDMKPEANVGDCTDDEIEFVAVKVSSGGESDLKGEVSLKDLTRSKNEGARVSSFVILTCSESVNSLAELTCSDSTGSLLEEVEKDKLIDLTRCKKMILD</sequence>
<dbReference type="Proteomes" id="UP000245207">
    <property type="component" value="Unassembled WGS sequence"/>
</dbReference>
<evidence type="ECO:0000313" key="2">
    <source>
        <dbReference type="EMBL" id="PWA58076.1"/>
    </source>
</evidence>
<dbReference type="Pfam" id="PF14244">
    <property type="entry name" value="Retrotran_gag_3"/>
    <property type="match status" value="2"/>
</dbReference>
<name>A0A2U1MA36_ARTAN</name>
<feature type="domain" description="Retrotransposon Copia-like N-terminal" evidence="1">
    <location>
        <begin position="10"/>
        <end position="57"/>
    </location>
</feature>
<dbReference type="EMBL" id="PKPP01005998">
    <property type="protein sequence ID" value="PWA58076.1"/>
    <property type="molecule type" value="Genomic_DNA"/>
</dbReference>
<dbReference type="PANTHER" id="PTHR37610">
    <property type="entry name" value="CCHC-TYPE DOMAIN-CONTAINING PROTEIN"/>
    <property type="match status" value="1"/>
</dbReference>
<reference evidence="2 3" key="1">
    <citation type="journal article" date="2018" name="Mol. Plant">
        <title>The genome of Artemisia annua provides insight into the evolution of Asteraceae family and artemisinin biosynthesis.</title>
        <authorList>
            <person name="Shen Q."/>
            <person name="Zhang L."/>
            <person name="Liao Z."/>
            <person name="Wang S."/>
            <person name="Yan T."/>
            <person name="Shi P."/>
            <person name="Liu M."/>
            <person name="Fu X."/>
            <person name="Pan Q."/>
            <person name="Wang Y."/>
            <person name="Lv Z."/>
            <person name="Lu X."/>
            <person name="Zhang F."/>
            <person name="Jiang W."/>
            <person name="Ma Y."/>
            <person name="Chen M."/>
            <person name="Hao X."/>
            <person name="Li L."/>
            <person name="Tang Y."/>
            <person name="Lv G."/>
            <person name="Zhou Y."/>
            <person name="Sun X."/>
            <person name="Brodelius P.E."/>
            <person name="Rose J.K.C."/>
            <person name="Tang K."/>
        </authorList>
    </citation>
    <scope>NUCLEOTIDE SEQUENCE [LARGE SCALE GENOMIC DNA]</scope>
    <source>
        <strain evidence="3">cv. Huhao1</strain>
        <tissue evidence="2">Leaf</tissue>
    </source>
</reference>
<gene>
    <name evidence="2" type="ORF">CTI12_AA403920</name>
</gene>
<dbReference type="AlphaFoldDB" id="A0A2U1MA36"/>
<proteinExistence type="predicted"/>
<organism evidence="2 3">
    <name type="scientific">Artemisia annua</name>
    <name type="common">Sweet wormwood</name>
    <dbReference type="NCBI Taxonomy" id="35608"/>
    <lineage>
        <taxon>Eukaryota</taxon>
        <taxon>Viridiplantae</taxon>
        <taxon>Streptophyta</taxon>
        <taxon>Embryophyta</taxon>
        <taxon>Tracheophyta</taxon>
        <taxon>Spermatophyta</taxon>
        <taxon>Magnoliopsida</taxon>
        <taxon>eudicotyledons</taxon>
        <taxon>Gunneridae</taxon>
        <taxon>Pentapetalae</taxon>
        <taxon>asterids</taxon>
        <taxon>campanulids</taxon>
        <taxon>Asterales</taxon>
        <taxon>Asteraceae</taxon>
        <taxon>Asteroideae</taxon>
        <taxon>Anthemideae</taxon>
        <taxon>Artemisiinae</taxon>
        <taxon>Artemisia</taxon>
    </lineage>
</organism>
<dbReference type="PANTHER" id="PTHR37610:SF6">
    <property type="entry name" value="GAG-POLYPEPTIDE OF LTR COPIA-TYPE-RELATED"/>
    <property type="match status" value="1"/>
</dbReference>
<evidence type="ECO:0000313" key="3">
    <source>
        <dbReference type="Proteomes" id="UP000245207"/>
    </source>
</evidence>
<protein>
    <recommendedName>
        <fullName evidence="1">Retrotransposon Copia-like N-terminal domain-containing protein</fullName>
    </recommendedName>
</protein>
<accession>A0A2U1MA36</accession>
<dbReference type="OrthoDB" id="5544992at2759"/>
<evidence type="ECO:0000259" key="1">
    <source>
        <dbReference type="Pfam" id="PF14244"/>
    </source>
</evidence>
<dbReference type="InterPro" id="IPR029472">
    <property type="entry name" value="Copia-like_N"/>
</dbReference>
<feature type="domain" description="Retrotransposon Copia-like N-terminal" evidence="1">
    <location>
        <begin position="205"/>
        <end position="252"/>
    </location>
</feature>
<comment type="caution">
    <text evidence="2">The sequence shown here is derived from an EMBL/GenBank/DDBJ whole genome shotgun (WGS) entry which is preliminary data.</text>
</comment>
<keyword evidence="3" id="KW-1185">Reference proteome</keyword>